<dbReference type="EMBL" id="AOMA01000063">
    <property type="protein sequence ID" value="EMA41781.1"/>
    <property type="molecule type" value="Genomic_DNA"/>
</dbReference>
<feature type="region of interest" description="Disordered" evidence="1">
    <location>
        <begin position="1"/>
        <end position="112"/>
    </location>
</feature>
<feature type="domain" description="DUF7312" evidence="3">
    <location>
        <begin position="84"/>
        <end position="136"/>
    </location>
</feature>
<feature type="transmembrane region" description="Helical" evidence="2">
    <location>
        <begin position="118"/>
        <end position="138"/>
    </location>
</feature>
<proteinExistence type="predicted"/>
<dbReference type="InterPro" id="IPR055736">
    <property type="entry name" value="DUF7312"/>
</dbReference>
<dbReference type="Pfam" id="PF23994">
    <property type="entry name" value="DUF7312"/>
    <property type="match status" value="1"/>
</dbReference>
<evidence type="ECO:0000259" key="3">
    <source>
        <dbReference type="Pfam" id="PF23994"/>
    </source>
</evidence>
<name>M0M7S8_9EURY</name>
<feature type="compositionally biased region" description="Basic and acidic residues" evidence="1">
    <location>
        <begin position="7"/>
        <end position="17"/>
    </location>
</feature>
<accession>M0M7S8</accession>
<feature type="compositionally biased region" description="Basic and acidic residues" evidence="1">
    <location>
        <begin position="58"/>
        <end position="79"/>
    </location>
</feature>
<evidence type="ECO:0000313" key="5">
    <source>
        <dbReference type="Proteomes" id="UP000011607"/>
    </source>
</evidence>
<organism evidence="4 5">
    <name type="scientific">Halobiforma nitratireducens JCM 10879</name>
    <dbReference type="NCBI Taxonomy" id="1227454"/>
    <lineage>
        <taxon>Archaea</taxon>
        <taxon>Methanobacteriati</taxon>
        <taxon>Methanobacteriota</taxon>
        <taxon>Stenosarchaea group</taxon>
        <taxon>Halobacteria</taxon>
        <taxon>Halobacteriales</taxon>
        <taxon>Natrialbaceae</taxon>
        <taxon>Halobiforma</taxon>
    </lineage>
</organism>
<keyword evidence="2" id="KW-0472">Membrane</keyword>
<keyword evidence="5" id="KW-1185">Reference proteome</keyword>
<dbReference type="Proteomes" id="UP000011607">
    <property type="component" value="Unassembled WGS sequence"/>
</dbReference>
<gene>
    <name evidence="4" type="ORF">C446_05680</name>
</gene>
<dbReference type="AlphaFoldDB" id="M0M7S8"/>
<evidence type="ECO:0000313" key="4">
    <source>
        <dbReference type="EMBL" id="EMA41781.1"/>
    </source>
</evidence>
<dbReference type="eggNOG" id="arCOG09213">
    <property type="taxonomic scope" value="Archaea"/>
</dbReference>
<protein>
    <recommendedName>
        <fullName evidence="3">DUF7312 domain-containing protein</fullName>
    </recommendedName>
</protein>
<evidence type="ECO:0000256" key="2">
    <source>
        <dbReference type="SAM" id="Phobius"/>
    </source>
</evidence>
<evidence type="ECO:0000256" key="1">
    <source>
        <dbReference type="SAM" id="MobiDB-lite"/>
    </source>
</evidence>
<dbReference type="RefSeq" id="WP_006672092.1">
    <property type="nucleotide sequence ID" value="NZ_AOMA01000063.1"/>
</dbReference>
<sequence>MPDDGTGSDREDSDGRDTPGSAGGELDVSASDTTGVGADGDEDATNHSSPLTPEGPEPDERVSETDRERIPIDLSRGSDESDVTDDIEEDESEQQEDDPYAPEPGSAPIEAGDPDLEHALFVVLGAVAMILVIARVVILPF</sequence>
<feature type="compositionally biased region" description="Acidic residues" evidence="1">
    <location>
        <begin position="80"/>
        <end position="100"/>
    </location>
</feature>
<dbReference type="STRING" id="1227454.C446_05680"/>
<comment type="caution">
    <text evidence="4">The sequence shown here is derived from an EMBL/GenBank/DDBJ whole genome shotgun (WGS) entry which is preliminary data.</text>
</comment>
<keyword evidence="2" id="KW-0812">Transmembrane</keyword>
<keyword evidence="2" id="KW-1133">Transmembrane helix</keyword>
<reference evidence="4 5" key="1">
    <citation type="journal article" date="2014" name="PLoS Genet.">
        <title>Phylogenetically driven sequencing of extremely halophilic archaea reveals strategies for static and dynamic osmo-response.</title>
        <authorList>
            <person name="Becker E.A."/>
            <person name="Seitzer P.M."/>
            <person name="Tritt A."/>
            <person name="Larsen D."/>
            <person name="Krusor M."/>
            <person name="Yao A.I."/>
            <person name="Wu D."/>
            <person name="Madern D."/>
            <person name="Eisen J.A."/>
            <person name="Darling A.E."/>
            <person name="Facciotti M.T."/>
        </authorList>
    </citation>
    <scope>NUCLEOTIDE SEQUENCE [LARGE SCALE GENOMIC DNA]</scope>
    <source>
        <strain evidence="4 5">JCM 10879</strain>
    </source>
</reference>